<dbReference type="Proteomes" id="UP000066480">
    <property type="component" value="Chromosome"/>
</dbReference>
<dbReference type="EMBL" id="CP011112">
    <property type="protein sequence ID" value="AKU17596.1"/>
    <property type="molecule type" value="Genomic_DNA"/>
</dbReference>
<evidence type="ECO:0000313" key="2">
    <source>
        <dbReference type="EMBL" id="AKU17596.1"/>
    </source>
</evidence>
<keyword evidence="1" id="KW-0732">Signal</keyword>
<accession>A0A0K1JLK6</accession>
<proteinExistence type="predicted"/>
<protein>
    <submittedName>
        <fullName evidence="2">Uncharacterized protein</fullName>
    </submittedName>
</protein>
<keyword evidence="3" id="KW-1185">Reference proteome</keyword>
<dbReference type="KEGG" id="lmoi:VV02_20000"/>
<feature type="signal peptide" evidence="1">
    <location>
        <begin position="1"/>
        <end position="28"/>
    </location>
</feature>
<organism evidence="2 3">
    <name type="scientific">Luteipulveratus mongoliensis</name>
    <dbReference type="NCBI Taxonomy" id="571913"/>
    <lineage>
        <taxon>Bacteria</taxon>
        <taxon>Bacillati</taxon>
        <taxon>Actinomycetota</taxon>
        <taxon>Actinomycetes</taxon>
        <taxon>Micrococcales</taxon>
        <taxon>Dermacoccaceae</taxon>
        <taxon>Luteipulveratus</taxon>
    </lineage>
</organism>
<dbReference type="AlphaFoldDB" id="A0A0K1JLK6"/>
<gene>
    <name evidence="2" type="ORF">VV02_20000</name>
</gene>
<feature type="chain" id="PRO_5005461855" evidence="1">
    <location>
        <begin position="29"/>
        <end position="249"/>
    </location>
</feature>
<reference evidence="2 3" key="1">
    <citation type="submission" date="2015-03" db="EMBL/GenBank/DDBJ databases">
        <title>Luteipulveratus halotolerans sp. nov., a novel actinobacterium (Dermacoccaceae) from Sarawak, Malaysia.</title>
        <authorList>
            <person name="Juboi H."/>
            <person name="Basik A."/>
            <person name="Shamsul S.S."/>
            <person name="Arnold P."/>
            <person name="Schmitt E.K."/>
            <person name="Sanglier J.-J."/>
            <person name="Yeo T."/>
        </authorList>
    </citation>
    <scope>NUCLEOTIDE SEQUENCE [LARGE SCALE GENOMIC DNA]</scope>
    <source>
        <strain evidence="2 3">MN07-A0370</strain>
    </source>
</reference>
<dbReference type="RefSeq" id="WP_052594380.1">
    <property type="nucleotide sequence ID" value="NZ_CP011112.1"/>
</dbReference>
<name>A0A0K1JLK6_9MICO</name>
<evidence type="ECO:0000256" key="1">
    <source>
        <dbReference type="SAM" id="SignalP"/>
    </source>
</evidence>
<dbReference type="OrthoDB" id="3829735at2"/>
<evidence type="ECO:0000313" key="3">
    <source>
        <dbReference type="Proteomes" id="UP000066480"/>
    </source>
</evidence>
<sequence>MIRRIHSVALAAVLAAGMAAAVSSPAMAADHHGSKKLDAFHKVAHDPEPGVPVIGSCSLIAPATARVVQPFLPVAARVTGGCAINDQPVAGWSIGPEGNESDFIFFDGARSTSWDLWDDTPLGTRTWRDDFAYTNDGTAQYTQNNPVTTVKVGSWAGVSTSRSGSKVTINTRIVRYSTSYQQPIAWAGATGVIQFKASGTSTWKSIKNVSTTSAGTYAYSYTNSGTGDYRVLYNEAAYIWGATSPTSTR</sequence>
<dbReference type="STRING" id="571913.VV02_20000"/>